<reference evidence="3" key="1">
    <citation type="submission" date="2021-06" db="EMBL/GenBank/DDBJ databases">
        <title>Halomicroarcula sp. F24A a new haloarchaeum isolated from saline soil.</title>
        <authorList>
            <person name="Duran-Viseras A."/>
            <person name="Sanchez-Porro C."/>
            <person name="Ventosa A."/>
        </authorList>
    </citation>
    <scope>NUCLEOTIDE SEQUENCE</scope>
    <source>
        <strain evidence="3">F24A</strain>
    </source>
</reference>
<keyword evidence="4" id="KW-1185">Reference proteome</keyword>
<evidence type="ECO:0000313" key="4">
    <source>
        <dbReference type="Proteomes" id="UP000783863"/>
    </source>
</evidence>
<evidence type="ECO:0000256" key="1">
    <source>
        <dbReference type="SAM" id="MobiDB-lite"/>
    </source>
</evidence>
<feature type="region of interest" description="Disordered" evidence="1">
    <location>
        <begin position="185"/>
        <end position="220"/>
    </location>
</feature>
<keyword evidence="2" id="KW-0472">Membrane</keyword>
<feature type="compositionally biased region" description="Polar residues" evidence="1">
    <location>
        <begin position="186"/>
        <end position="198"/>
    </location>
</feature>
<comment type="caution">
    <text evidence="3">The sequence shown here is derived from an EMBL/GenBank/DDBJ whole genome shotgun (WGS) entry which is preliminary data.</text>
</comment>
<keyword evidence="2" id="KW-1133">Transmembrane helix</keyword>
<sequence>MRPQNRAVSTSIDVIIAMLVLSAGITMIFLYQNSSPEQPPDTEEPDEIATLLSTTTVEINYTVRVSLGNKRPNVYRFTETGTLAYHLKRAALLNATIRANPNQQRLSYLPPCITVVKDYQGAVKEDDRFARSSNPGQTANDRRYPDSYYTSDYRLEEEHRIYRFTGLKDEFYNFSGRVPVLKKSKVNSSDRLQQQYLNSDGKPAREHMRKLNRSQTNSIKCNPTGAVAEDLLDQHYNPVDESKLRVGDSSLQLVRTNYDEKIQAKIDETLRQGTDNYQIQANWQPYARPDGARPYISGSVGIGEKPPRNADVSTATLVMPSGMATAEEVRNRTYTGGLSESIGAAIVEGYFPSAESKYEFDRGKPSQTYREDLYMRLILLTGAGTSPGLAYRVYARLSTSDSPDTGELNTILTDVFKQKIFVRDIYGTDESAIRSSISTGKVDIVVTTW</sequence>
<name>A0A8J8C9C9_9EURY</name>
<evidence type="ECO:0000313" key="3">
    <source>
        <dbReference type="EMBL" id="MBX0305202.1"/>
    </source>
</evidence>
<protein>
    <submittedName>
        <fullName evidence="3">Uncharacterized protein</fullName>
    </submittedName>
</protein>
<feature type="region of interest" description="Disordered" evidence="1">
    <location>
        <begin position="126"/>
        <end position="146"/>
    </location>
</feature>
<dbReference type="Pfam" id="PF23955">
    <property type="entry name" value="DUF7284"/>
    <property type="match status" value="2"/>
</dbReference>
<dbReference type="EMBL" id="RKLQ01000003">
    <property type="protein sequence ID" value="MBX0305202.1"/>
    <property type="molecule type" value="Genomic_DNA"/>
</dbReference>
<dbReference type="InterPro" id="IPR055708">
    <property type="entry name" value="DUF7284"/>
</dbReference>
<organism evidence="3 4">
    <name type="scientific">Haloarcula salinisoli</name>
    <dbReference type="NCBI Taxonomy" id="2487746"/>
    <lineage>
        <taxon>Archaea</taxon>
        <taxon>Methanobacteriati</taxon>
        <taxon>Methanobacteriota</taxon>
        <taxon>Stenosarchaea group</taxon>
        <taxon>Halobacteria</taxon>
        <taxon>Halobacteriales</taxon>
        <taxon>Haloarculaceae</taxon>
        <taxon>Haloarcula</taxon>
    </lineage>
</organism>
<proteinExistence type="predicted"/>
<gene>
    <name evidence="3" type="ORF">EGD98_16175</name>
</gene>
<dbReference type="RefSeq" id="WP_220589446.1">
    <property type="nucleotide sequence ID" value="NZ_RKLQ01000003.1"/>
</dbReference>
<evidence type="ECO:0000256" key="2">
    <source>
        <dbReference type="SAM" id="Phobius"/>
    </source>
</evidence>
<dbReference type="AlphaFoldDB" id="A0A8J8C9C9"/>
<accession>A0A8J8C9C9</accession>
<keyword evidence="2" id="KW-0812">Transmembrane</keyword>
<feature type="transmembrane region" description="Helical" evidence="2">
    <location>
        <begin position="12"/>
        <end position="31"/>
    </location>
</feature>
<dbReference type="Proteomes" id="UP000783863">
    <property type="component" value="Unassembled WGS sequence"/>
</dbReference>